<feature type="compositionally biased region" description="Basic and acidic residues" evidence="1">
    <location>
        <begin position="337"/>
        <end position="347"/>
    </location>
</feature>
<sequence length="507" mass="56732">MQRTNDHPLRQSWSAAGPKIPEKRNDDYVQLEFDQNKPLGIKTKKRRETGDGPMVVTEFSGWGYAANVCREVRIDPKVFANAKIIGVNGRDVPTVGEAFLNERPISIMFRLHPDYNDLPSSRGVGVNRRHGNMVQLVFRESRSLGIQCSKSARHQKGIVEVIRIVRHSQGGEILKSCQLVEELFEGAKVVGVDGKVPKDAKAIYEAIKTPSRPKAILFEIVPPSENGAPAERTDRAASTRDVQRRASKSLLQSARFATESVRELEGDNDCEGLGDADQSEIKKGSFDRTRDLKHSLRELSGESFMRLANTIEEMEKMNTICEMKQMNAIAETEADNTENKVESDRRTSAHSNVSGGAKATPLISTARKVLGGFRRGPPGAGRNKRDPTSSSGSIDDSEHSVSVMDTEEFQMADEETQRQMLIKESCDACLKAISDHLELFLLETPYVTYEEWIEELHPENAQSRRNLVQGKSIDHRFYVEGSDHRSLWNENLGGIRSFVPVRDYMCA</sequence>
<proteinExistence type="predicted"/>
<feature type="region of interest" description="Disordered" evidence="1">
    <location>
        <begin position="332"/>
        <end position="402"/>
    </location>
</feature>
<protein>
    <submittedName>
        <fullName evidence="2">Uncharacterized protein</fullName>
    </submittedName>
</protein>
<reference evidence="2" key="1">
    <citation type="submission" date="2021-01" db="EMBL/GenBank/DDBJ databases">
        <authorList>
            <person name="Corre E."/>
            <person name="Pelletier E."/>
            <person name="Niang G."/>
            <person name="Scheremetjew M."/>
            <person name="Finn R."/>
            <person name="Kale V."/>
            <person name="Holt S."/>
            <person name="Cochrane G."/>
            <person name="Meng A."/>
            <person name="Brown T."/>
            <person name="Cohen L."/>
        </authorList>
    </citation>
    <scope>NUCLEOTIDE SEQUENCE</scope>
    <source>
        <strain evidence="2">Isolate 1302-5</strain>
    </source>
</reference>
<feature type="region of interest" description="Disordered" evidence="1">
    <location>
        <begin position="1"/>
        <end position="25"/>
    </location>
</feature>
<dbReference type="AlphaFoldDB" id="A0A7S4HUN3"/>
<organism evidence="2">
    <name type="scientific">Odontella aurita</name>
    <dbReference type="NCBI Taxonomy" id="265563"/>
    <lineage>
        <taxon>Eukaryota</taxon>
        <taxon>Sar</taxon>
        <taxon>Stramenopiles</taxon>
        <taxon>Ochrophyta</taxon>
        <taxon>Bacillariophyta</taxon>
        <taxon>Mediophyceae</taxon>
        <taxon>Biddulphiophycidae</taxon>
        <taxon>Eupodiscales</taxon>
        <taxon>Odontellaceae</taxon>
        <taxon>Odontella</taxon>
    </lineage>
</organism>
<accession>A0A7S4HUN3</accession>
<evidence type="ECO:0000256" key="1">
    <source>
        <dbReference type="SAM" id="MobiDB-lite"/>
    </source>
</evidence>
<dbReference type="EMBL" id="HBKQ01005917">
    <property type="protein sequence ID" value="CAE2209598.1"/>
    <property type="molecule type" value="Transcribed_RNA"/>
</dbReference>
<evidence type="ECO:0000313" key="2">
    <source>
        <dbReference type="EMBL" id="CAE2209598.1"/>
    </source>
</evidence>
<gene>
    <name evidence="2" type="ORF">OAUR00152_LOCUS4033</name>
</gene>
<name>A0A7S4HUN3_9STRA</name>
<feature type="compositionally biased region" description="Low complexity" evidence="1">
    <location>
        <begin position="371"/>
        <end position="381"/>
    </location>
</feature>